<proteinExistence type="predicted"/>
<evidence type="ECO:0000313" key="1">
    <source>
        <dbReference type="EMBL" id="CAH1785640.1"/>
    </source>
</evidence>
<comment type="caution">
    <text evidence="1">The sequence shown here is derived from an EMBL/GenBank/DDBJ whole genome shotgun (WGS) entry which is preliminary data.</text>
</comment>
<sequence length="214" mass="24945">MKRGPYKRWLAKEAPVPKSTKYSTTKDFQEKVVSSKPDLYDKLDEDDDWSILKTFECKDTPIYENANITTSDSVMLLMDFMLSNNLSGTVVDHLLKILRLHLPKEANPSHLRSLYFLKKYFGLMNRTNGDFKIHDICSKCLDLFRDESQTCQNPHCDANKRYMNEIGGREKKPREFFLEFDISHQIQEFFKGMYKHPPTPDYGPIKVTSTGSKL</sequence>
<gene>
    <name evidence="1" type="ORF">OFUS_LOCUS11663</name>
</gene>
<dbReference type="Proteomes" id="UP000749559">
    <property type="component" value="Unassembled WGS sequence"/>
</dbReference>
<organism evidence="1 2">
    <name type="scientific">Owenia fusiformis</name>
    <name type="common">Polychaete worm</name>
    <dbReference type="NCBI Taxonomy" id="6347"/>
    <lineage>
        <taxon>Eukaryota</taxon>
        <taxon>Metazoa</taxon>
        <taxon>Spiralia</taxon>
        <taxon>Lophotrochozoa</taxon>
        <taxon>Annelida</taxon>
        <taxon>Polychaeta</taxon>
        <taxon>Sedentaria</taxon>
        <taxon>Canalipalpata</taxon>
        <taxon>Sabellida</taxon>
        <taxon>Oweniida</taxon>
        <taxon>Oweniidae</taxon>
        <taxon>Owenia</taxon>
    </lineage>
</organism>
<accession>A0A8J1UE32</accession>
<name>A0A8J1UE32_OWEFU</name>
<protein>
    <submittedName>
        <fullName evidence="1">Uncharacterized protein</fullName>
    </submittedName>
</protein>
<evidence type="ECO:0000313" key="2">
    <source>
        <dbReference type="Proteomes" id="UP000749559"/>
    </source>
</evidence>
<reference evidence="1" key="1">
    <citation type="submission" date="2022-03" db="EMBL/GenBank/DDBJ databases">
        <authorList>
            <person name="Martin C."/>
        </authorList>
    </citation>
    <scope>NUCLEOTIDE SEQUENCE</scope>
</reference>
<dbReference type="EMBL" id="CAIIXF020000006">
    <property type="protein sequence ID" value="CAH1785640.1"/>
    <property type="molecule type" value="Genomic_DNA"/>
</dbReference>
<dbReference type="OrthoDB" id="3263820at2759"/>
<dbReference type="AlphaFoldDB" id="A0A8J1UE32"/>
<keyword evidence="2" id="KW-1185">Reference proteome</keyword>